<feature type="domain" description="VTT" evidence="7">
    <location>
        <begin position="73"/>
        <end position="189"/>
    </location>
</feature>
<protein>
    <recommendedName>
        <fullName evidence="6">TVP38/TMEM64 family membrane protein</fullName>
    </recommendedName>
</protein>
<keyword evidence="9" id="KW-1185">Reference proteome</keyword>
<feature type="transmembrane region" description="Helical" evidence="6">
    <location>
        <begin position="95"/>
        <end position="114"/>
    </location>
</feature>
<dbReference type="Proteomes" id="UP000183952">
    <property type="component" value="Unassembled WGS sequence"/>
</dbReference>
<dbReference type="STRING" id="1121331.SAMN02745248_00465"/>
<dbReference type="GO" id="GO:0005886">
    <property type="term" value="C:plasma membrane"/>
    <property type="evidence" value="ECO:0007669"/>
    <property type="project" value="UniProtKB-SubCell"/>
</dbReference>
<comment type="subcellular location">
    <subcellularLocation>
        <location evidence="1 6">Cell membrane</location>
        <topology evidence="1 6">Multi-pass membrane protein</topology>
    </subcellularLocation>
</comment>
<gene>
    <name evidence="8" type="ORF">SAMN02745248_00465</name>
</gene>
<organism evidence="8 9">
    <name type="scientific">Hathewaya proteolytica DSM 3090</name>
    <dbReference type="NCBI Taxonomy" id="1121331"/>
    <lineage>
        <taxon>Bacteria</taxon>
        <taxon>Bacillati</taxon>
        <taxon>Bacillota</taxon>
        <taxon>Clostridia</taxon>
        <taxon>Eubacteriales</taxon>
        <taxon>Clostridiaceae</taxon>
        <taxon>Hathewaya</taxon>
    </lineage>
</organism>
<evidence type="ECO:0000256" key="6">
    <source>
        <dbReference type="RuleBase" id="RU366058"/>
    </source>
</evidence>
<feature type="transmembrane region" description="Helical" evidence="6">
    <location>
        <begin position="12"/>
        <end position="28"/>
    </location>
</feature>
<feature type="transmembrane region" description="Helical" evidence="6">
    <location>
        <begin position="196"/>
        <end position="215"/>
    </location>
</feature>
<dbReference type="Pfam" id="PF09335">
    <property type="entry name" value="VTT_dom"/>
    <property type="match status" value="1"/>
</dbReference>
<feature type="transmembrane region" description="Helical" evidence="6">
    <location>
        <begin position="48"/>
        <end position="66"/>
    </location>
</feature>
<dbReference type="AlphaFoldDB" id="A0A1M6KGT9"/>
<keyword evidence="3 6" id="KW-0812">Transmembrane</keyword>
<evidence type="ECO:0000256" key="2">
    <source>
        <dbReference type="ARBA" id="ARBA00022475"/>
    </source>
</evidence>
<evidence type="ECO:0000256" key="1">
    <source>
        <dbReference type="ARBA" id="ARBA00004651"/>
    </source>
</evidence>
<name>A0A1M6KGT9_9CLOT</name>
<dbReference type="RefSeq" id="WP_072901869.1">
    <property type="nucleotide sequence ID" value="NZ_FRAD01000004.1"/>
</dbReference>
<comment type="similarity">
    <text evidence="6">Belongs to the TVP38/TMEM64 family.</text>
</comment>
<feature type="transmembrane region" description="Helical" evidence="6">
    <location>
        <begin position="167"/>
        <end position="190"/>
    </location>
</feature>
<dbReference type="PANTHER" id="PTHR12677">
    <property type="entry name" value="GOLGI APPARATUS MEMBRANE PROTEIN TVP38-RELATED"/>
    <property type="match status" value="1"/>
</dbReference>
<dbReference type="InterPro" id="IPR032816">
    <property type="entry name" value="VTT_dom"/>
</dbReference>
<accession>A0A1M6KGT9</accession>
<proteinExistence type="inferred from homology"/>
<evidence type="ECO:0000256" key="5">
    <source>
        <dbReference type="ARBA" id="ARBA00023136"/>
    </source>
</evidence>
<dbReference type="OrthoDB" id="9812980at2"/>
<evidence type="ECO:0000313" key="8">
    <source>
        <dbReference type="EMBL" id="SHJ58159.1"/>
    </source>
</evidence>
<keyword evidence="2 6" id="KW-1003">Cell membrane</keyword>
<evidence type="ECO:0000259" key="7">
    <source>
        <dbReference type="Pfam" id="PF09335"/>
    </source>
</evidence>
<dbReference type="PANTHER" id="PTHR12677:SF59">
    <property type="entry name" value="GOLGI APPARATUS MEMBRANE PROTEIN TVP38-RELATED"/>
    <property type="match status" value="1"/>
</dbReference>
<sequence>MNKIKKSTIIKIAILIIVVLAFVFVKPLNQGLKNMVGAFKNLESVKEYIRSFGAWAVVISITMMVLQSIAAPIPAFLITFANAAIWGWWKGAILSWSGAMIGAAVCFGISRLYGRNIAEKFASKMALDDVEVFFEKYGKNTILVARLLPFVPFDPISYAAGLTPMTFWGFFLATGLGQLPATIVYSYAAAKSSNPSTFVSGLLILFGISALVYTVRMIWMDRNKKADKNKRV</sequence>
<evidence type="ECO:0000256" key="4">
    <source>
        <dbReference type="ARBA" id="ARBA00022989"/>
    </source>
</evidence>
<evidence type="ECO:0000313" key="9">
    <source>
        <dbReference type="Proteomes" id="UP000183952"/>
    </source>
</evidence>
<keyword evidence="5 6" id="KW-0472">Membrane</keyword>
<keyword evidence="4 6" id="KW-1133">Transmembrane helix</keyword>
<dbReference type="InterPro" id="IPR015414">
    <property type="entry name" value="TMEM64"/>
</dbReference>
<dbReference type="EMBL" id="FRAD01000004">
    <property type="protein sequence ID" value="SHJ58159.1"/>
    <property type="molecule type" value="Genomic_DNA"/>
</dbReference>
<evidence type="ECO:0000256" key="3">
    <source>
        <dbReference type="ARBA" id="ARBA00022692"/>
    </source>
</evidence>
<reference evidence="8 9" key="1">
    <citation type="submission" date="2016-11" db="EMBL/GenBank/DDBJ databases">
        <authorList>
            <person name="Jaros S."/>
            <person name="Januszkiewicz K."/>
            <person name="Wedrychowicz H."/>
        </authorList>
    </citation>
    <scope>NUCLEOTIDE SEQUENCE [LARGE SCALE GENOMIC DNA]</scope>
    <source>
        <strain evidence="8 9">DSM 3090</strain>
    </source>
</reference>